<comment type="caution">
    <text evidence="1">The sequence shown here is derived from an EMBL/GenBank/DDBJ whole genome shotgun (WGS) entry which is preliminary data.</text>
</comment>
<evidence type="ECO:0000313" key="1">
    <source>
        <dbReference type="EMBL" id="KAK7125970.1"/>
    </source>
</evidence>
<accession>A0AAN9CA82</accession>
<keyword evidence="2" id="KW-1185">Reference proteome</keyword>
<proteinExistence type="predicted"/>
<name>A0AAN9CA82_9TELE</name>
<sequence length="195" mass="21292">MQVIQCGNKATSVCRARGAIQLLAGKQRRACSTRACDASQHIKAGFKAHTGIGHTEIQHFVSTCSASTPSFEMRTGIPIMLFVAVAGFHNAISASLEFDTFEADEERMYEENVTTTQNESEYAAARVNDGETETLTFDADGETEALTVDAGENTGSDISVAFQQKTELSVQAEEIVKGTERKIDDDDDDEEFEDY</sequence>
<dbReference type="Proteomes" id="UP001364617">
    <property type="component" value="Unassembled WGS sequence"/>
</dbReference>
<dbReference type="AlphaFoldDB" id="A0AAN9CA82"/>
<gene>
    <name evidence="1" type="ORF">R3I93_021373</name>
</gene>
<reference evidence="1 2" key="1">
    <citation type="submission" date="2024-02" db="EMBL/GenBank/DDBJ databases">
        <title>Chromosome-level genome assembly of the Eurasian Minnow (Phoxinus phoxinus).</title>
        <authorList>
            <person name="Oriowo T.O."/>
            <person name="Martin S."/>
            <person name="Stange M."/>
            <person name="Chrysostomakis Y."/>
            <person name="Brown T."/>
            <person name="Winkler S."/>
            <person name="Kukowka S."/>
            <person name="Myers E.W."/>
            <person name="Bohne A."/>
        </authorList>
    </citation>
    <scope>NUCLEOTIDE SEQUENCE [LARGE SCALE GENOMIC DNA]</scope>
    <source>
        <strain evidence="1">ZFMK-TIS-60720</strain>
        <tissue evidence="1">Whole Organism</tissue>
    </source>
</reference>
<dbReference type="EMBL" id="JAYKXH010000023">
    <property type="protein sequence ID" value="KAK7125970.1"/>
    <property type="molecule type" value="Genomic_DNA"/>
</dbReference>
<protein>
    <submittedName>
        <fullName evidence="1">Uncharacterized protein</fullName>
    </submittedName>
</protein>
<organism evidence="1 2">
    <name type="scientific">Phoxinus phoxinus</name>
    <name type="common">Eurasian minnow</name>
    <dbReference type="NCBI Taxonomy" id="58324"/>
    <lineage>
        <taxon>Eukaryota</taxon>
        <taxon>Metazoa</taxon>
        <taxon>Chordata</taxon>
        <taxon>Craniata</taxon>
        <taxon>Vertebrata</taxon>
        <taxon>Euteleostomi</taxon>
        <taxon>Actinopterygii</taxon>
        <taxon>Neopterygii</taxon>
        <taxon>Teleostei</taxon>
        <taxon>Ostariophysi</taxon>
        <taxon>Cypriniformes</taxon>
        <taxon>Leuciscidae</taxon>
        <taxon>Phoxininae</taxon>
        <taxon>Phoxinus</taxon>
    </lineage>
</organism>
<evidence type="ECO:0000313" key="2">
    <source>
        <dbReference type="Proteomes" id="UP001364617"/>
    </source>
</evidence>